<dbReference type="PANTHER" id="PTHR33404:SF1">
    <property type="entry name" value="SLL0497 PROTEIN"/>
    <property type="match status" value="1"/>
</dbReference>
<feature type="domain" description="Biogenesis factor required for ATP synthase 1-like C-terminal" evidence="2">
    <location>
        <begin position="137"/>
        <end position="267"/>
    </location>
</feature>
<dbReference type="Gene3D" id="2.40.128.20">
    <property type="match status" value="2"/>
</dbReference>
<evidence type="ECO:0000259" key="2">
    <source>
        <dbReference type="Pfam" id="PF21053"/>
    </source>
</evidence>
<dbReference type="InterPro" id="IPR022017">
    <property type="entry name" value="BFA1-like_DUF3598"/>
</dbReference>
<proteinExistence type="predicted"/>
<accession>A0AA96X006</accession>
<feature type="domain" description="DUF3598" evidence="1">
    <location>
        <begin position="1"/>
        <end position="132"/>
    </location>
</feature>
<dbReference type="SUPFAM" id="SSF50814">
    <property type="entry name" value="Lipocalins"/>
    <property type="match status" value="2"/>
</dbReference>
<gene>
    <name evidence="3" type="ORF">Q2T42_05445</name>
</gene>
<evidence type="ECO:0000313" key="3">
    <source>
        <dbReference type="EMBL" id="WNZ47279.1"/>
    </source>
</evidence>
<dbReference type="GO" id="GO:0000918">
    <property type="term" value="P:division septum site selection"/>
    <property type="evidence" value="ECO:0007669"/>
    <property type="project" value="TreeGrafter"/>
</dbReference>
<organism evidence="3">
    <name type="scientific">Leptolyngbya boryana CZ1</name>
    <dbReference type="NCBI Taxonomy" id="3060204"/>
    <lineage>
        <taxon>Bacteria</taxon>
        <taxon>Bacillati</taxon>
        <taxon>Cyanobacteriota</taxon>
        <taxon>Cyanophyceae</taxon>
        <taxon>Leptolyngbyales</taxon>
        <taxon>Leptolyngbyaceae</taxon>
        <taxon>Leptolyngbya group</taxon>
        <taxon>Leptolyngbya</taxon>
    </lineage>
</organism>
<dbReference type="RefSeq" id="WP_316428027.1">
    <property type="nucleotide sequence ID" value="NZ_CP130144.1"/>
</dbReference>
<dbReference type="EMBL" id="CP130144">
    <property type="protein sequence ID" value="WNZ47279.1"/>
    <property type="molecule type" value="Genomic_DNA"/>
</dbReference>
<reference evidence="3" key="2">
    <citation type="submission" date="2023-07" db="EMBL/GenBank/DDBJ databases">
        <authorList>
            <person name="Bai X.-H."/>
            <person name="Wang H.-H."/>
            <person name="Wang J."/>
            <person name="Ma M.-Y."/>
            <person name="Hu H.-H."/>
            <person name="Song Z.-L."/>
            <person name="Ma H.-G."/>
            <person name="Fan Y."/>
            <person name="Du C.-Y."/>
            <person name="Xu J.-C."/>
        </authorList>
    </citation>
    <scope>NUCLEOTIDE SEQUENCE</scope>
    <source>
        <strain evidence="3">CZ1</strain>
    </source>
</reference>
<dbReference type="InterPro" id="IPR012674">
    <property type="entry name" value="Calycin"/>
</dbReference>
<sequence length="268" mass="30266">MKSQWDCLLENLGAWHGSFTRLSPSGELIEDTPSIVSFTGLNDNRTMRQIVRLEPADQPVSEKVLEYSTLGRNILFFENGAFSLGSIQRAPFSEFGAELGLIHGDRRLRLVQLFDKQSQLSGLTLIREKLAESETPERPPLQVEDLIGTWKGEATTIYPDWRSPDTYTTDLKVWREGDRLNQELQFGRTITTSALIEGTILKFDSGSQIVMLPDGASSNCPTEVKSGYPFVLEVGWLLQPDLRQRLMRSYSHKGEWVSLTLVTEQKIS</sequence>
<dbReference type="PANTHER" id="PTHR33404">
    <property type="entry name" value="CELL DIVISION TOPOLOGICAL SPECIFICITY FACTOR HOMOLOG, CHLOROPLASTIC"/>
    <property type="match status" value="1"/>
</dbReference>
<protein>
    <submittedName>
        <fullName evidence="3">DUF3598 family protein</fullName>
    </submittedName>
</protein>
<dbReference type="AlphaFoldDB" id="A0AA96X006"/>
<dbReference type="Pfam" id="PF21053">
    <property type="entry name" value="BFA1_C"/>
    <property type="match status" value="1"/>
</dbReference>
<reference evidence="3" key="1">
    <citation type="journal article" date="2023" name="Plants (Basel)">
        <title>Genomic Analysis of Leptolyngbya boryana CZ1 Reveals Efficient Carbon Fixation Modules.</title>
        <authorList>
            <person name="Bai X."/>
            <person name="Wang H."/>
            <person name="Cheng W."/>
            <person name="Wang J."/>
            <person name="Ma M."/>
            <person name="Hu H."/>
            <person name="Song Z."/>
            <person name="Ma H."/>
            <person name="Fan Y."/>
            <person name="Du C."/>
            <person name="Xu J."/>
        </authorList>
    </citation>
    <scope>NUCLEOTIDE SEQUENCE</scope>
    <source>
        <strain evidence="3">CZ1</strain>
    </source>
</reference>
<evidence type="ECO:0000259" key="1">
    <source>
        <dbReference type="Pfam" id="PF12204"/>
    </source>
</evidence>
<name>A0AA96X006_LEPBY</name>
<dbReference type="InterPro" id="IPR048378">
    <property type="entry name" value="BFA1-like_C"/>
</dbReference>
<dbReference type="GO" id="GO:0005886">
    <property type="term" value="C:plasma membrane"/>
    <property type="evidence" value="ECO:0007669"/>
    <property type="project" value="TreeGrafter"/>
</dbReference>
<dbReference type="Pfam" id="PF12204">
    <property type="entry name" value="DUF3598_N"/>
    <property type="match status" value="1"/>
</dbReference>